<gene>
    <name evidence="3" type="ORF">E2I00_005710</name>
</gene>
<feature type="signal peptide" evidence="2">
    <location>
        <begin position="1"/>
        <end position="32"/>
    </location>
</feature>
<comment type="caution">
    <text evidence="3">The sequence shown here is derived from an EMBL/GenBank/DDBJ whole genome shotgun (WGS) entry which is preliminary data.</text>
</comment>
<dbReference type="GO" id="GO:0004129">
    <property type="term" value="F:cytochrome-c oxidase activity"/>
    <property type="evidence" value="ECO:0007669"/>
    <property type="project" value="InterPro"/>
</dbReference>
<dbReference type="GO" id="GO:0020037">
    <property type="term" value="F:heme binding"/>
    <property type="evidence" value="ECO:0007669"/>
    <property type="project" value="InterPro"/>
</dbReference>
<dbReference type="Proteomes" id="UP000437017">
    <property type="component" value="Unassembled WGS sequence"/>
</dbReference>
<dbReference type="GO" id="GO:0006123">
    <property type="term" value="P:mitochondrial electron transport, cytochrome c to oxygen"/>
    <property type="evidence" value="ECO:0007669"/>
    <property type="project" value="TreeGrafter"/>
</dbReference>
<dbReference type="GO" id="GO:0015990">
    <property type="term" value="P:electron transport coupled proton transport"/>
    <property type="evidence" value="ECO:0007669"/>
    <property type="project" value="TreeGrafter"/>
</dbReference>
<keyword evidence="2" id="KW-0732">Signal</keyword>
<dbReference type="GO" id="GO:0016020">
    <property type="term" value="C:membrane"/>
    <property type="evidence" value="ECO:0007669"/>
    <property type="project" value="InterPro"/>
</dbReference>
<name>A0A643ATU5_BALPH</name>
<dbReference type="PANTHER" id="PTHR10422:SF18">
    <property type="entry name" value="CYTOCHROME C OXIDASE SUBUNIT 1"/>
    <property type="match status" value="1"/>
</dbReference>
<dbReference type="SUPFAM" id="SSF81442">
    <property type="entry name" value="Cytochrome c oxidase subunit I-like"/>
    <property type="match status" value="1"/>
</dbReference>
<evidence type="ECO:0000256" key="2">
    <source>
        <dbReference type="SAM" id="SignalP"/>
    </source>
</evidence>
<keyword evidence="4" id="KW-1185">Reference proteome</keyword>
<reference evidence="3 4" key="1">
    <citation type="journal article" date="2019" name="PLoS ONE">
        <title>Genomic analyses reveal an absence of contemporary introgressive admixture between fin whales and blue whales, despite known hybrids.</title>
        <authorList>
            <person name="Westbury M.V."/>
            <person name="Petersen B."/>
            <person name="Lorenzen E.D."/>
        </authorList>
    </citation>
    <scope>NUCLEOTIDE SEQUENCE [LARGE SCALE GENOMIC DNA]</scope>
    <source>
        <strain evidence="3">FinWhale-01</strain>
    </source>
</reference>
<accession>A0A643ATU5</accession>
<feature type="chain" id="PRO_5024927516" description="NADH:ubiquinone reductase (H(+)-translocating)" evidence="2">
    <location>
        <begin position="33"/>
        <end position="137"/>
    </location>
</feature>
<dbReference type="PANTHER" id="PTHR10422">
    <property type="entry name" value="CYTOCHROME C OXIDASE SUBUNIT 1"/>
    <property type="match status" value="1"/>
</dbReference>
<evidence type="ECO:0000313" key="3">
    <source>
        <dbReference type="EMBL" id="KAB0377669.1"/>
    </source>
</evidence>
<protein>
    <recommendedName>
        <fullName evidence="5">NADH:ubiquinone reductase (H(+)-translocating)</fullName>
    </recommendedName>
</protein>
<feature type="transmembrane region" description="Helical" evidence="1">
    <location>
        <begin position="59"/>
        <end position="82"/>
    </location>
</feature>
<keyword evidence="1" id="KW-0812">Transmembrane</keyword>
<evidence type="ECO:0000313" key="4">
    <source>
        <dbReference type="Proteomes" id="UP000437017"/>
    </source>
</evidence>
<feature type="non-terminal residue" evidence="3">
    <location>
        <position position="137"/>
    </location>
</feature>
<dbReference type="GO" id="GO:0005739">
    <property type="term" value="C:mitochondrion"/>
    <property type="evidence" value="ECO:0007669"/>
    <property type="project" value="GOC"/>
</dbReference>
<dbReference type="InterPro" id="IPR036927">
    <property type="entry name" value="Cyt_c_oxase-like_su1_sf"/>
</dbReference>
<evidence type="ECO:0008006" key="5">
    <source>
        <dbReference type="Google" id="ProtNLM"/>
    </source>
</evidence>
<keyword evidence="1" id="KW-0472">Membrane</keyword>
<evidence type="ECO:0000256" key="1">
    <source>
        <dbReference type="SAM" id="Phobius"/>
    </source>
</evidence>
<keyword evidence="1" id="KW-1133">Transmembrane helix</keyword>
<proteinExistence type="predicted"/>
<dbReference type="InterPro" id="IPR000883">
    <property type="entry name" value="Cyt_C_Oxase_1"/>
</dbReference>
<sequence length="137" mass="14458">MPKSVSISPNKSYKLLTLPPSFLLLLISPIEAGSGTSGNVHSGLARNLAHAEASVDLTIFSLLLAGVSSIPGATTFINIVFIRAARIAILRRPNPIPTPNFESLVTLKSVFIAYQVGGLTGIILANSSLDIVLQDTY</sequence>
<organism evidence="3 4">
    <name type="scientific">Balaenoptera physalus</name>
    <name type="common">Fin whale</name>
    <name type="synonym">Balaena physalus</name>
    <dbReference type="NCBI Taxonomy" id="9770"/>
    <lineage>
        <taxon>Eukaryota</taxon>
        <taxon>Metazoa</taxon>
        <taxon>Chordata</taxon>
        <taxon>Craniata</taxon>
        <taxon>Vertebrata</taxon>
        <taxon>Euteleostomi</taxon>
        <taxon>Mammalia</taxon>
        <taxon>Eutheria</taxon>
        <taxon>Laurasiatheria</taxon>
        <taxon>Artiodactyla</taxon>
        <taxon>Whippomorpha</taxon>
        <taxon>Cetacea</taxon>
        <taxon>Mysticeti</taxon>
        <taxon>Balaenopteridae</taxon>
        <taxon>Balaenoptera</taxon>
    </lineage>
</organism>
<dbReference type="Gene3D" id="1.20.210.10">
    <property type="entry name" value="Cytochrome c oxidase-like, subunit I domain"/>
    <property type="match status" value="1"/>
</dbReference>
<dbReference type="AlphaFoldDB" id="A0A643ATU5"/>
<dbReference type="OrthoDB" id="10002679at2759"/>
<dbReference type="EMBL" id="SGJD01030218">
    <property type="protein sequence ID" value="KAB0377669.1"/>
    <property type="molecule type" value="Genomic_DNA"/>
</dbReference>